<dbReference type="PANTHER" id="PTHR46033:SF78">
    <property type="entry name" value="OS06G0232700 PROTEIN"/>
    <property type="match status" value="1"/>
</dbReference>
<dbReference type="GO" id="GO:0010073">
    <property type="term" value="P:meristem maintenance"/>
    <property type="evidence" value="ECO:0007669"/>
    <property type="project" value="InterPro"/>
</dbReference>
<evidence type="ECO:0000313" key="3">
    <source>
        <dbReference type="EMBL" id="ABA98314.2"/>
    </source>
</evidence>
<evidence type="ECO:0000259" key="2">
    <source>
        <dbReference type="Pfam" id="PF10536"/>
    </source>
</evidence>
<sequence length="336" mass="37391">MTAFRRNSGDAVAWPGERTALQCRERWWRRRPVHRGRGRGGRRRRSGGDATGRRRGRVSGDFPAKRRADRGRGGSCDAGRGGGAAGGCTGRDSDFTRPPPGQANWFPDSNLLVDTKGRRQSRRIKNLMDEAEAKDHSRRKKACILCGENLAHKDCSMYNVGKDAAAQRPGDRLRAAGLLTFARLVEPSSARPERIHIDAALLSALMDRWRPETHTFHLTVGEMVPTLQDVSYLLGLPIAGAAVGPTMVHAGWADDLLASFGGVLPVALEDLTDGHGPRKSWLNQFRQDVFPDDQEEWIVQRHLVAYQLWLFGWVMFTGTHADSVDKHFIHYAEQIA</sequence>
<dbReference type="AlphaFoldDB" id="Q2QQI9"/>
<dbReference type="PANTHER" id="PTHR46033">
    <property type="entry name" value="PROTEIN MAIN-LIKE 2"/>
    <property type="match status" value="1"/>
</dbReference>
<feature type="compositionally biased region" description="Gly residues" evidence="1">
    <location>
        <begin position="73"/>
        <end position="89"/>
    </location>
</feature>
<name>Q2QQI9_ORYSJ</name>
<evidence type="ECO:0000256" key="1">
    <source>
        <dbReference type="SAM" id="MobiDB-lite"/>
    </source>
</evidence>
<feature type="domain" description="Aminotransferase-like plant mobile" evidence="2">
    <location>
        <begin position="194"/>
        <end position="336"/>
    </location>
</feature>
<dbReference type="InterPro" id="IPR044824">
    <property type="entry name" value="MAIN-like"/>
</dbReference>
<feature type="compositionally biased region" description="Basic and acidic residues" evidence="1">
    <location>
        <begin position="63"/>
        <end position="72"/>
    </location>
</feature>
<reference evidence="3" key="3">
    <citation type="submission" date="2006-01" db="EMBL/GenBank/DDBJ databases">
        <authorList>
            <person name="Buell R."/>
        </authorList>
    </citation>
    <scope>NUCLEOTIDE SEQUENCE</scope>
</reference>
<dbReference type="EMBL" id="DP000011">
    <property type="protein sequence ID" value="ABA98314.2"/>
    <property type="molecule type" value="Genomic_DNA"/>
</dbReference>
<protein>
    <recommendedName>
        <fullName evidence="2">Aminotransferase-like plant mobile domain-containing protein</fullName>
    </recommendedName>
</protein>
<proteinExistence type="predicted"/>
<gene>
    <name evidence="3" type="ordered locus">LOC_Os12g30880</name>
</gene>
<feature type="region of interest" description="Disordered" evidence="1">
    <location>
        <begin position="34"/>
        <end position="132"/>
    </location>
</feature>
<reference evidence="3" key="1">
    <citation type="journal article" date="2005" name="BMC Biol.">
        <title>The sequence of rice chromosomes 11 and 12, rich in disease resistance genes and recent gene duplications.</title>
        <authorList>
            <consortium name="The rice chromosomes 11 and 12 sequencing consortia"/>
        </authorList>
    </citation>
    <scope>NUCLEOTIDE SEQUENCE [LARGE SCALE GENOMIC DNA]</scope>
</reference>
<feature type="compositionally biased region" description="Basic residues" evidence="1">
    <location>
        <begin position="34"/>
        <end position="45"/>
    </location>
</feature>
<reference evidence="3" key="2">
    <citation type="submission" date="2005-04" db="EMBL/GenBank/DDBJ databases">
        <authorList>
            <person name="Buell C.R."/>
            <person name="Wing R.A."/>
            <person name="McCombie W.A."/>
            <person name="Ouyang S."/>
        </authorList>
    </citation>
    <scope>NUCLEOTIDE SEQUENCE</scope>
</reference>
<dbReference type="InterPro" id="IPR019557">
    <property type="entry name" value="AminoTfrase-like_pln_mobile"/>
</dbReference>
<accession>Q2QQI9</accession>
<organism evidence="3">
    <name type="scientific">Oryza sativa subsp. japonica</name>
    <name type="common">Rice</name>
    <dbReference type="NCBI Taxonomy" id="39947"/>
    <lineage>
        <taxon>Eukaryota</taxon>
        <taxon>Viridiplantae</taxon>
        <taxon>Streptophyta</taxon>
        <taxon>Embryophyta</taxon>
        <taxon>Tracheophyta</taxon>
        <taxon>Spermatophyta</taxon>
        <taxon>Magnoliopsida</taxon>
        <taxon>Liliopsida</taxon>
        <taxon>Poales</taxon>
        <taxon>Poaceae</taxon>
        <taxon>BOP clade</taxon>
        <taxon>Oryzoideae</taxon>
        <taxon>Oryzeae</taxon>
        <taxon>Oryzinae</taxon>
        <taxon>Oryza</taxon>
        <taxon>Oryza sativa</taxon>
    </lineage>
</organism>
<dbReference type="Pfam" id="PF10536">
    <property type="entry name" value="PMD"/>
    <property type="match status" value="1"/>
</dbReference>